<dbReference type="InterPro" id="IPR027417">
    <property type="entry name" value="P-loop_NTPase"/>
</dbReference>
<feature type="region of interest" description="Disordered" evidence="1">
    <location>
        <begin position="22"/>
        <end position="86"/>
    </location>
</feature>
<dbReference type="InterPro" id="IPR006551">
    <property type="entry name" value="Polynucleotide_phosphatase"/>
</dbReference>
<evidence type="ECO:0008006" key="4">
    <source>
        <dbReference type="Google" id="ProtNLM"/>
    </source>
</evidence>
<dbReference type="PANTHER" id="PTHR12083:SF9">
    <property type="entry name" value="BIFUNCTIONAL POLYNUCLEOTIDE PHOSPHATASE_KINASE"/>
    <property type="match status" value="1"/>
</dbReference>
<name>A0A367LJF3_9HYPO</name>
<dbReference type="Gene3D" id="3.40.50.300">
    <property type="entry name" value="P-loop containing nucleotide triphosphate hydrolases"/>
    <property type="match status" value="1"/>
</dbReference>
<dbReference type="EMBL" id="LKCN02000003">
    <property type="protein sequence ID" value="RCI14507.1"/>
    <property type="molecule type" value="Genomic_DNA"/>
</dbReference>
<gene>
    <name evidence="2" type="ORF">L249_7013</name>
</gene>
<dbReference type="FunFam" id="3.40.50.300:FF:002548">
    <property type="entry name" value="DNA kinase/phosphatase Pnk1"/>
    <property type="match status" value="1"/>
</dbReference>
<dbReference type="Gene3D" id="3.40.50.1000">
    <property type="entry name" value="HAD superfamily/HAD-like"/>
    <property type="match status" value="1"/>
</dbReference>
<dbReference type="InterPro" id="IPR013954">
    <property type="entry name" value="PNK3P"/>
</dbReference>
<dbReference type="GO" id="GO:0006281">
    <property type="term" value="P:DNA repair"/>
    <property type="evidence" value="ECO:0007669"/>
    <property type="project" value="TreeGrafter"/>
</dbReference>
<dbReference type="PANTHER" id="PTHR12083">
    <property type="entry name" value="BIFUNCTIONAL POLYNUCLEOTIDE PHOSPHATASE/KINASE"/>
    <property type="match status" value="1"/>
</dbReference>
<organism evidence="2 3">
    <name type="scientific">Ophiocordyceps polyrhachis-furcata BCC 54312</name>
    <dbReference type="NCBI Taxonomy" id="1330021"/>
    <lineage>
        <taxon>Eukaryota</taxon>
        <taxon>Fungi</taxon>
        <taxon>Dikarya</taxon>
        <taxon>Ascomycota</taxon>
        <taxon>Pezizomycotina</taxon>
        <taxon>Sordariomycetes</taxon>
        <taxon>Hypocreomycetidae</taxon>
        <taxon>Hypocreales</taxon>
        <taxon>Ophiocordycipitaceae</taxon>
        <taxon>Ophiocordyceps</taxon>
    </lineage>
</organism>
<dbReference type="Pfam" id="PF13671">
    <property type="entry name" value="AAA_33"/>
    <property type="match status" value="1"/>
</dbReference>
<reference evidence="2 3" key="1">
    <citation type="journal article" date="2015" name="BMC Genomics">
        <title>Insights from the genome of Ophiocordyceps polyrhachis-furcata to pathogenicity and host specificity in insect fungi.</title>
        <authorList>
            <person name="Wichadakul D."/>
            <person name="Kobmoo N."/>
            <person name="Ingsriswang S."/>
            <person name="Tangphatsornruang S."/>
            <person name="Chantasingh D."/>
            <person name="Luangsa-ard J.J."/>
            <person name="Eurwilaichitr L."/>
        </authorList>
    </citation>
    <scope>NUCLEOTIDE SEQUENCE [LARGE SCALE GENOMIC DNA]</scope>
    <source>
        <strain evidence="2 3">BCC 54312</strain>
    </source>
</reference>
<dbReference type="GO" id="GO:0046403">
    <property type="term" value="F:polynucleotide 3'-phosphatase activity"/>
    <property type="evidence" value="ECO:0007669"/>
    <property type="project" value="TreeGrafter"/>
</dbReference>
<feature type="compositionally biased region" description="Basic and acidic residues" evidence="1">
    <location>
        <begin position="66"/>
        <end position="78"/>
    </location>
</feature>
<evidence type="ECO:0000256" key="1">
    <source>
        <dbReference type="SAM" id="MobiDB-lite"/>
    </source>
</evidence>
<dbReference type="NCBIfam" id="TIGR01664">
    <property type="entry name" value="DNA-3'-Pase"/>
    <property type="match status" value="1"/>
</dbReference>
<comment type="caution">
    <text evidence="2">The sequence shown here is derived from an EMBL/GenBank/DDBJ whole genome shotgun (WGS) entry which is preliminary data.</text>
</comment>
<protein>
    <recommendedName>
        <fullName evidence="4">Polynucleotide kinase 3'-phosphatase</fullName>
    </recommendedName>
</protein>
<proteinExistence type="predicted"/>
<dbReference type="Proteomes" id="UP000253664">
    <property type="component" value="Unassembled WGS sequence"/>
</dbReference>
<dbReference type="SUPFAM" id="SSF56784">
    <property type="entry name" value="HAD-like"/>
    <property type="match status" value="1"/>
</dbReference>
<dbReference type="STRING" id="1330021.A0A367LJF3"/>
<evidence type="ECO:0000313" key="3">
    <source>
        <dbReference type="Proteomes" id="UP000253664"/>
    </source>
</evidence>
<keyword evidence="3" id="KW-1185">Reference proteome</keyword>
<dbReference type="FunFam" id="3.40.50.1000:FF:000078">
    <property type="entry name" value="Bifunctional polynucleotide phosphatase/kinase"/>
    <property type="match status" value="1"/>
</dbReference>
<sequence length="474" mass="52704">MPSSPVASLPLILPRLARRLAMESSASSGKRRASNPTSSLSTTKRTVQSSTTKSAVDSFFTPMSQKPKDRIEWSERAGDAGGPSTLLVGRRHTAVSETDGRRSKKIAAFDLDSTLIATLSGKKHPTSATDWRWWHPSVPQRLRQLYHEQGYRVVILSNQAGLTLHPAPKSKAPKPGTLRRVADFKLKCSTILNGLDLPTAIYIATERDAFRKPRTAMWTHVCRDCDLSETEVDLDGSFFVGDAGGRLAGPDGGKDFSCSDRNFAHNVGIAYKTPEEFFLGLAPRGFCRDLDLARYPFNSSSSSSSGIEFLKTNERDVILFCGPPGAGKSTFYRNHLQPLGYERINQDTLKSREKCIRTGRELLSDGCSVVIDNTNADPETRAIWVGLAKKSGIPIRCVWFKTPMQVCEHNDAVRALNPLFNPEARTGLPKLAFNGFSTRFKEPKLAEGFQDVMEVEFEFRGTQEDYDVWGRYWI</sequence>
<dbReference type="InterPro" id="IPR023214">
    <property type="entry name" value="HAD_sf"/>
</dbReference>
<dbReference type="OrthoDB" id="19045at2759"/>
<dbReference type="InterPro" id="IPR006549">
    <property type="entry name" value="HAD-SF_hydro_IIIA"/>
</dbReference>
<evidence type="ECO:0000313" key="2">
    <source>
        <dbReference type="EMBL" id="RCI14507.1"/>
    </source>
</evidence>
<dbReference type="AlphaFoldDB" id="A0A367LJF3"/>
<dbReference type="NCBIfam" id="TIGR01662">
    <property type="entry name" value="HAD-SF-IIIA"/>
    <property type="match status" value="1"/>
</dbReference>
<feature type="compositionally biased region" description="Polar residues" evidence="1">
    <location>
        <begin position="24"/>
        <end position="55"/>
    </location>
</feature>
<dbReference type="GO" id="GO:0046404">
    <property type="term" value="F:ATP-dependent polydeoxyribonucleotide 5'-hydroxyl-kinase activity"/>
    <property type="evidence" value="ECO:0007669"/>
    <property type="project" value="TreeGrafter"/>
</dbReference>
<dbReference type="InterPro" id="IPR036412">
    <property type="entry name" value="HAD-like_sf"/>
</dbReference>
<dbReference type="Pfam" id="PF08645">
    <property type="entry name" value="PNK3P"/>
    <property type="match status" value="1"/>
</dbReference>
<dbReference type="SUPFAM" id="SSF52540">
    <property type="entry name" value="P-loop containing nucleoside triphosphate hydrolases"/>
    <property type="match status" value="1"/>
</dbReference>
<dbReference type="GO" id="GO:0003690">
    <property type="term" value="F:double-stranded DNA binding"/>
    <property type="evidence" value="ECO:0007669"/>
    <property type="project" value="TreeGrafter"/>
</dbReference>
<accession>A0A367LJF3</accession>